<dbReference type="Gene3D" id="1.20.1250.20">
    <property type="entry name" value="MFS general substrate transporter like domains"/>
    <property type="match status" value="1"/>
</dbReference>
<dbReference type="SUPFAM" id="SSF103473">
    <property type="entry name" value="MFS general substrate transporter"/>
    <property type="match status" value="1"/>
</dbReference>
<evidence type="ECO:0000256" key="2">
    <source>
        <dbReference type="ARBA" id="ARBA00010992"/>
    </source>
</evidence>
<keyword evidence="4 7" id="KW-0812">Transmembrane</keyword>
<dbReference type="CDD" id="cd17316">
    <property type="entry name" value="MFS_SV2_like"/>
    <property type="match status" value="1"/>
</dbReference>
<feature type="transmembrane region" description="Helical" evidence="7">
    <location>
        <begin position="356"/>
        <end position="375"/>
    </location>
</feature>
<feature type="transmembrane region" description="Helical" evidence="7">
    <location>
        <begin position="86"/>
        <end position="107"/>
    </location>
</feature>
<comment type="subcellular location">
    <subcellularLocation>
        <location evidence="1">Membrane</location>
        <topology evidence="1">Multi-pass membrane protein</topology>
    </subcellularLocation>
</comment>
<dbReference type="Pfam" id="PF00083">
    <property type="entry name" value="Sugar_tr"/>
    <property type="match status" value="1"/>
</dbReference>
<protein>
    <submittedName>
        <fullName evidence="9">MFS transporter, putative metabolite:H+ symporter</fullName>
    </submittedName>
</protein>
<evidence type="ECO:0000256" key="7">
    <source>
        <dbReference type="SAM" id="Phobius"/>
    </source>
</evidence>
<feature type="transmembrane region" description="Helical" evidence="7">
    <location>
        <begin position="119"/>
        <end position="139"/>
    </location>
</feature>
<feature type="transmembrane region" description="Helical" evidence="7">
    <location>
        <begin position="447"/>
        <end position="464"/>
    </location>
</feature>
<evidence type="ECO:0000256" key="4">
    <source>
        <dbReference type="ARBA" id="ARBA00022692"/>
    </source>
</evidence>
<proteinExistence type="inferred from homology"/>
<feature type="transmembrane region" description="Helical" evidence="7">
    <location>
        <begin position="292"/>
        <end position="308"/>
    </location>
</feature>
<feature type="transmembrane region" description="Helical" evidence="7">
    <location>
        <begin position="175"/>
        <end position="198"/>
    </location>
</feature>
<dbReference type="OrthoDB" id="9787026at2"/>
<dbReference type="PANTHER" id="PTHR23511:SF34">
    <property type="entry name" value="SYNAPTIC VESICLE GLYCOPROTEIN 2"/>
    <property type="match status" value="1"/>
</dbReference>
<dbReference type="InterPro" id="IPR020846">
    <property type="entry name" value="MFS_dom"/>
</dbReference>
<dbReference type="GO" id="GO:0016020">
    <property type="term" value="C:membrane"/>
    <property type="evidence" value="ECO:0007669"/>
    <property type="project" value="UniProtKB-SubCell"/>
</dbReference>
<keyword evidence="3" id="KW-0813">Transport</keyword>
<evidence type="ECO:0000259" key="8">
    <source>
        <dbReference type="PROSITE" id="PS50850"/>
    </source>
</evidence>
<evidence type="ECO:0000256" key="3">
    <source>
        <dbReference type="ARBA" id="ARBA00022448"/>
    </source>
</evidence>
<dbReference type="InterPro" id="IPR005829">
    <property type="entry name" value="Sugar_transporter_CS"/>
</dbReference>
<keyword evidence="10" id="KW-1185">Reference proteome</keyword>
<accession>A0A1H4CL34</accession>
<dbReference type="Proteomes" id="UP000198638">
    <property type="component" value="Unassembled WGS sequence"/>
</dbReference>
<keyword evidence="5 7" id="KW-1133">Transmembrane helix</keyword>
<feature type="transmembrane region" description="Helical" evidence="7">
    <location>
        <begin position="328"/>
        <end position="349"/>
    </location>
</feature>
<dbReference type="PANTHER" id="PTHR23511">
    <property type="entry name" value="SYNAPTIC VESICLE GLYCOPROTEIN 2"/>
    <property type="match status" value="1"/>
</dbReference>
<reference evidence="10" key="1">
    <citation type="submission" date="2016-10" db="EMBL/GenBank/DDBJ databases">
        <authorList>
            <person name="Varghese N."/>
            <person name="Submissions S."/>
        </authorList>
    </citation>
    <scope>NUCLEOTIDE SEQUENCE [LARGE SCALE GENOMIC DNA]</scope>
    <source>
        <strain evidence="10">LMG 24000</strain>
    </source>
</reference>
<dbReference type="STRING" id="83784.SAMN05192564_102366"/>
<dbReference type="AlphaFoldDB" id="A0A1H4CL34"/>
<sequence length="479" mass="51577">MQDSNALKARADHKAAASPEQTAVHVADTAAAALIRRIESVPFSRWHTKARVIVGSATFFDAFDALSLAFVLPVLIGLWHVEPVQIGLLIGASYIGQFIGALFFGWLAERTGRIRSATISIGIMSVMSFGCALSGNFTMLLACRFVQGVGVGGEMPVAATYISELSNAHGRGKYFLLYELIFPLGLMATGQLGAWLVPMVGWKIMFWIGAVPGLLIAVLVSRLPESPRWLIGKGRLAEAEAVVREMEASTDKRIPPSVRASDRKVGAAATAGTPGRAGWRELLSPFYRSRTLIVWVLWATAFFVANSLNNWLPTLYRTVYHLPLQSALRAASLTNVAQVVLLLICAYSIDRVGRRNWTVAAFCVGGFLLACLGFFGAHSVWGVLIVGTLSYGLIGSIAAVLYLYTPEVYPTRMRATSTGLATSWLRLASAVGPSLVGLLVHKEGTGSVFLMFAGVSVVGALAATRMIETRERSLEEIAP</sequence>
<dbReference type="GO" id="GO:0022857">
    <property type="term" value="F:transmembrane transporter activity"/>
    <property type="evidence" value="ECO:0007669"/>
    <property type="project" value="InterPro"/>
</dbReference>
<evidence type="ECO:0000256" key="5">
    <source>
        <dbReference type="ARBA" id="ARBA00022989"/>
    </source>
</evidence>
<evidence type="ECO:0000313" key="9">
    <source>
        <dbReference type="EMBL" id="SEA61161.1"/>
    </source>
</evidence>
<feature type="domain" description="Major facilitator superfamily (MFS) profile" evidence="8">
    <location>
        <begin position="50"/>
        <end position="471"/>
    </location>
</feature>
<evidence type="ECO:0000313" key="10">
    <source>
        <dbReference type="Proteomes" id="UP000198638"/>
    </source>
</evidence>
<dbReference type="InterPro" id="IPR005828">
    <property type="entry name" value="MFS_sugar_transport-like"/>
</dbReference>
<gene>
    <name evidence="9" type="ORF">SAMN05192564_102366</name>
</gene>
<keyword evidence="6 7" id="KW-0472">Membrane</keyword>
<feature type="transmembrane region" description="Helical" evidence="7">
    <location>
        <begin position="52"/>
        <end position="80"/>
    </location>
</feature>
<name>A0A1H4CL34_9BURK</name>
<dbReference type="EMBL" id="FNRQ01000002">
    <property type="protein sequence ID" value="SEA61161.1"/>
    <property type="molecule type" value="Genomic_DNA"/>
</dbReference>
<dbReference type="InterPro" id="IPR036259">
    <property type="entry name" value="MFS_trans_sf"/>
</dbReference>
<dbReference type="RefSeq" id="WP_090531917.1">
    <property type="nucleotide sequence ID" value="NZ_FNRQ01000002.1"/>
</dbReference>
<feature type="transmembrane region" description="Helical" evidence="7">
    <location>
        <begin position="145"/>
        <end position="163"/>
    </location>
</feature>
<evidence type="ECO:0000256" key="1">
    <source>
        <dbReference type="ARBA" id="ARBA00004141"/>
    </source>
</evidence>
<comment type="similarity">
    <text evidence="2">Belongs to the major facilitator superfamily. Sugar transporter (TC 2.A.1.1) family.</text>
</comment>
<feature type="transmembrane region" description="Helical" evidence="7">
    <location>
        <begin position="381"/>
        <end position="404"/>
    </location>
</feature>
<feature type="transmembrane region" description="Helical" evidence="7">
    <location>
        <begin position="424"/>
        <end position="441"/>
    </location>
</feature>
<dbReference type="PROSITE" id="PS00217">
    <property type="entry name" value="SUGAR_TRANSPORT_2"/>
    <property type="match status" value="1"/>
</dbReference>
<organism evidence="9 10">
    <name type="scientific">Paraburkholderia sartisoli</name>
    <dbReference type="NCBI Taxonomy" id="83784"/>
    <lineage>
        <taxon>Bacteria</taxon>
        <taxon>Pseudomonadati</taxon>
        <taxon>Pseudomonadota</taxon>
        <taxon>Betaproteobacteria</taxon>
        <taxon>Burkholderiales</taxon>
        <taxon>Burkholderiaceae</taxon>
        <taxon>Paraburkholderia</taxon>
    </lineage>
</organism>
<feature type="transmembrane region" description="Helical" evidence="7">
    <location>
        <begin position="204"/>
        <end position="223"/>
    </location>
</feature>
<evidence type="ECO:0000256" key="6">
    <source>
        <dbReference type="ARBA" id="ARBA00023136"/>
    </source>
</evidence>
<dbReference type="PROSITE" id="PS50850">
    <property type="entry name" value="MFS"/>
    <property type="match status" value="1"/>
</dbReference>